<dbReference type="OrthoDB" id="974660at2"/>
<dbReference type="SUPFAM" id="SSF51126">
    <property type="entry name" value="Pectin lyase-like"/>
    <property type="match status" value="1"/>
</dbReference>
<reference evidence="4" key="1">
    <citation type="submission" date="2018-02" db="EMBL/GenBank/DDBJ databases">
        <title>Genome sequencing of Solimonas sp. HR-BB.</title>
        <authorList>
            <person name="Lee Y."/>
            <person name="Jeon C.O."/>
        </authorList>
    </citation>
    <scope>NUCLEOTIDE SEQUENCE [LARGE SCALE GENOMIC DNA]</scope>
    <source>
        <strain evidence="4">HR-U</strain>
    </source>
</reference>
<dbReference type="PROSITE" id="PS51257">
    <property type="entry name" value="PROKAR_LIPOPROTEIN"/>
    <property type="match status" value="1"/>
</dbReference>
<dbReference type="RefSeq" id="WP_104709394.1">
    <property type="nucleotide sequence ID" value="NZ_PTRA01000001.1"/>
</dbReference>
<organism evidence="3 4">
    <name type="scientific">Siphonobacter curvatus</name>
    <dbReference type="NCBI Taxonomy" id="2094562"/>
    <lineage>
        <taxon>Bacteria</taxon>
        <taxon>Pseudomonadati</taxon>
        <taxon>Bacteroidota</taxon>
        <taxon>Cytophagia</taxon>
        <taxon>Cytophagales</taxon>
        <taxon>Cytophagaceae</taxon>
        <taxon>Siphonobacter</taxon>
    </lineage>
</organism>
<dbReference type="InterPro" id="IPR012334">
    <property type="entry name" value="Pectin_lyas_fold"/>
</dbReference>
<comment type="caution">
    <text evidence="3">The sequence shown here is derived from an EMBL/GenBank/DDBJ whole genome shotgun (WGS) entry which is preliminary data.</text>
</comment>
<sequence>MNKLCMAAGLAMALLTSCSKNSEDTQVTPAPTETSVTGNVEGIWKKGNTYKVTGHLQVPEGKSLTIEEGVTVLMSDSIVKPEILIRGNLYSLGTAENPVKFTVPDAWKTSANLFGNLWGGLIAGPASTELVLKNTILEYGGAVTTEESPSVKAQLYKAAAGEHVPVLYTSNTASKVVVTNSIIRNFNEDGFYLEGGKVLITNNTFHTTGVSGGEAINIKSGVQAEIAFNLIYSPNTNALKLSNGGDKTPQAYVIAYNNTIVNAGWRRPTIKGGSIWLEKTVRADVYNTLLVNDRFGIKRDKGAPEDTRSVIANNYYYGYTQTGVDQFQPSTEIVKGTNDILGTKAGDNDPKLVNYPLSTASLNATYSTSWDFHLQAGSPALGKGKTDFTRLYKSGLSVNGVTYTSPEPASYIGAFGTK</sequence>
<feature type="domain" description="Right handed beta helix" evidence="2">
    <location>
        <begin position="171"/>
        <end position="328"/>
    </location>
</feature>
<dbReference type="Gene3D" id="2.160.20.10">
    <property type="entry name" value="Single-stranded right-handed beta-helix, Pectin lyase-like"/>
    <property type="match status" value="1"/>
</dbReference>
<name>A0A2S7IKI6_9BACT</name>
<dbReference type="InterPro" id="IPR011050">
    <property type="entry name" value="Pectin_lyase_fold/virulence"/>
</dbReference>
<evidence type="ECO:0000259" key="2">
    <source>
        <dbReference type="Pfam" id="PF13229"/>
    </source>
</evidence>
<protein>
    <recommendedName>
        <fullName evidence="2">Right handed beta helix domain-containing protein</fullName>
    </recommendedName>
</protein>
<gene>
    <name evidence="3" type="ORF">C5O19_00155</name>
</gene>
<evidence type="ECO:0000313" key="3">
    <source>
        <dbReference type="EMBL" id="PQA58138.1"/>
    </source>
</evidence>
<evidence type="ECO:0000313" key="4">
    <source>
        <dbReference type="Proteomes" id="UP000239590"/>
    </source>
</evidence>
<dbReference type="InterPro" id="IPR039448">
    <property type="entry name" value="Beta_helix"/>
</dbReference>
<proteinExistence type="predicted"/>
<evidence type="ECO:0000256" key="1">
    <source>
        <dbReference type="SAM" id="SignalP"/>
    </source>
</evidence>
<keyword evidence="4" id="KW-1185">Reference proteome</keyword>
<feature type="signal peptide" evidence="1">
    <location>
        <begin position="1"/>
        <end position="22"/>
    </location>
</feature>
<feature type="chain" id="PRO_5015740428" description="Right handed beta helix domain-containing protein" evidence="1">
    <location>
        <begin position="23"/>
        <end position="418"/>
    </location>
</feature>
<dbReference type="EMBL" id="PTRA01000001">
    <property type="protein sequence ID" value="PQA58138.1"/>
    <property type="molecule type" value="Genomic_DNA"/>
</dbReference>
<dbReference type="AlphaFoldDB" id="A0A2S7IKI6"/>
<accession>A0A2S7IKI6</accession>
<keyword evidence="1" id="KW-0732">Signal</keyword>
<dbReference type="Proteomes" id="UP000239590">
    <property type="component" value="Unassembled WGS sequence"/>
</dbReference>
<dbReference type="Pfam" id="PF13229">
    <property type="entry name" value="Beta_helix"/>
    <property type="match status" value="1"/>
</dbReference>